<name>A0A1H9LLI7_FLAFI</name>
<dbReference type="Proteomes" id="UP000183658">
    <property type="component" value="Unassembled WGS sequence"/>
</dbReference>
<keyword evidence="2" id="KW-1185">Reference proteome</keyword>
<gene>
    <name evidence="1" type="ORF">SAMN05444355_10773</name>
</gene>
<evidence type="ECO:0000313" key="2">
    <source>
        <dbReference type="Proteomes" id="UP000183658"/>
    </source>
</evidence>
<dbReference type="RefSeq" id="WP_074723461.1">
    <property type="nucleotide sequence ID" value="NZ_CBCRVS010000005.1"/>
</dbReference>
<organism evidence="1 2">
    <name type="scientific">Flavobacterium frigoris</name>
    <dbReference type="NCBI Taxonomy" id="229204"/>
    <lineage>
        <taxon>Bacteria</taxon>
        <taxon>Pseudomonadati</taxon>
        <taxon>Bacteroidota</taxon>
        <taxon>Flavobacteriia</taxon>
        <taxon>Flavobacteriales</taxon>
        <taxon>Flavobacteriaceae</taxon>
        <taxon>Flavobacterium</taxon>
    </lineage>
</organism>
<dbReference type="OrthoDB" id="799440at2"/>
<sequence length="95" mass="10553">MRQDILRDDTGGLAFADGDFATGQSDQQHVEDILDLQPGELKEFPLVGFGAINYIKRTITAAEFKRDLKVQLNMDGYANPIIDISNGIENLNIEI</sequence>
<accession>A0A1H9LLI7</accession>
<reference evidence="2" key="1">
    <citation type="submission" date="2016-10" db="EMBL/GenBank/DDBJ databases">
        <authorList>
            <person name="Varghese N."/>
            <person name="Submissions S."/>
        </authorList>
    </citation>
    <scope>NUCLEOTIDE SEQUENCE [LARGE SCALE GENOMIC DNA]</scope>
    <source>
        <strain evidence="2">DSM 15719</strain>
    </source>
</reference>
<evidence type="ECO:0000313" key="1">
    <source>
        <dbReference type="EMBL" id="SER12372.1"/>
    </source>
</evidence>
<protein>
    <submittedName>
        <fullName evidence="1">Uncharacterized protein</fullName>
    </submittedName>
</protein>
<dbReference type="AlphaFoldDB" id="A0A1H9LLI7"/>
<dbReference type="EMBL" id="FOFZ01000007">
    <property type="protein sequence ID" value="SER12372.1"/>
    <property type="molecule type" value="Genomic_DNA"/>
</dbReference>
<proteinExistence type="predicted"/>